<dbReference type="InterPro" id="IPR013783">
    <property type="entry name" value="Ig-like_fold"/>
</dbReference>
<comment type="caution">
    <text evidence="2">The sequence shown here is derived from an EMBL/GenBank/DDBJ whole genome shotgun (WGS) entry which is preliminary data.</text>
</comment>
<gene>
    <name evidence="2" type="ORF">GCM10010992_17270</name>
</gene>
<keyword evidence="3" id="KW-1185">Reference proteome</keyword>
<accession>A0ABQ2NIZ0</accession>
<dbReference type="Gene3D" id="2.60.40.10">
    <property type="entry name" value="Immunoglobulins"/>
    <property type="match status" value="1"/>
</dbReference>
<dbReference type="InterPro" id="IPR011467">
    <property type="entry name" value="DUF1573"/>
</dbReference>
<evidence type="ECO:0000313" key="3">
    <source>
        <dbReference type="Proteomes" id="UP000620064"/>
    </source>
</evidence>
<sequence length="132" mass="14345">MTYNFQNNIEMKKLVGGLLLFGAFAFSSAQTITFEKTTLDYGTVKANSDGNRVFTFTNTGDKPLIISNVQPGCGCTASDWTKEPILPGKKGEIKVHYNTATVAPFKKTIDVFSNDPANGRVVLYIQGTVVAQ</sequence>
<protein>
    <recommendedName>
        <fullName evidence="4">DUF1573 domain-containing protein</fullName>
    </recommendedName>
</protein>
<evidence type="ECO:0000256" key="1">
    <source>
        <dbReference type="SAM" id="SignalP"/>
    </source>
</evidence>
<evidence type="ECO:0008006" key="4">
    <source>
        <dbReference type="Google" id="ProtNLM"/>
    </source>
</evidence>
<dbReference type="PANTHER" id="PTHR37833:SF1">
    <property type="entry name" value="SIGNAL PEPTIDE PROTEIN"/>
    <property type="match status" value="1"/>
</dbReference>
<feature type="signal peptide" evidence="1">
    <location>
        <begin position="1"/>
        <end position="29"/>
    </location>
</feature>
<feature type="chain" id="PRO_5046735528" description="DUF1573 domain-containing protein" evidence="1">
    <location>
        <begin position="30"/>
        <end position="132"/>
    </location>
</feature>
<reference evidence="3" key="1">
    <citation type="journal article" date="2019" name="Int. J. Syst. Evol. Microbiol.">
        <title>The Global Catalogue of Microorganisms (GCM) 10K type strain sequencing project: providing services to taxonomists for standard genome sequencing and annotation.</title>
        <authorList>
            <consortium name="The Broad Institute Genomics Platform"/>
            <consortium name="The Broad Institute Genome Sequencing Center for Infectious Disease"/>
            <person name="Wu L."/>
            <person name="Ma J."/>
        </authorList>
    </citation>
    <scope>NUCLEOTIDE SEQUENCE [LARGE SCALE GENOMIC DNA]</scope>
    <source>
        <strain evidence="3">CGMCC 1.7656</strain>
    </source>
</reference>
<name>A0ABQ2NIZ0_9FLAO</name>
<dbReference type="Pfam" id="PF07610">
    <property type="entry name" value="DUF1573"/>
    <property type="match status" value="1"/>
</dbReference>
<keyword evidence="1" id="KW-0732">Signal</keyword>
<evidence type="ECO:0000313" key="2">
    <source>
        <dbReference type="EMBL" id="GGP04514.1"/>
    </source>
</evidence>
<dbReference type="Proteomes" id="UP000620064">
    <property type="component" value="Unassembled WGS sequence"/>
</dbReference>
<dbReference type="PANTHER" id="PTHR37833">
    <property type="entry name" value="LIPOPROTEIN-RELATED"/>
    <property type="match status" value="1"/>
</dbReference>
<dbReference type="EMBL" id="BMLV01000003">
    <property type="protein sequence ID" value="GGP04514.1"/>
    <property type="molecule type" value="Genomic_DNA"/>
</dbReference>
<proteinExistence type="predicted"/>
<organism evidence="2 3">
    <name type="scientific">Cloacibacterium rupense</name>
    <dbReference type="NCBI Taxonomy" id="517423"/>
    <lineage>
        <taxon>Bacteria</taxon>
        <taxon>Pseudomonadati</taxon>
        <taxon>Bacteroidota</taxon>
        <taxon>Flavobacteriia</taxon>
        <taxon>Flavobacteriales</taxon>
        <taxon>Weeksellaceae</taxon>
    </lineage>
</organism>